<dbReference type="eggNOG" id="COG2009">
    <property type="taxonomic scope" value="Bacteria"/>
</dbReference>
<dbReference type="InterPro" id="IPR018495">
    <property type="entry name" value="Succ_DH_cyt_bsu_CS"/>
</dbReference>
<dbReference type="CDD" id="cd03499">
    <property type="entry name" value="SQR_TypeC_SdhC"/>
    <property type="match status" value="1"/>
</dbReference>
<comment type="cofactor">
    <cofactor evidence="12">
        <name>heme</name>
        <dbReference type="ChEBI" id="CHEBI:30413"/>
    </cofactor>
    <text evidence="12">The heme is bound between the two transmembrane subunits.</text>
</comment>
<dbReference type="InterPro" id="IPR034804">
    <property type="entry name" value="SQR/QFR_C/D"/>
</dbReference>
<comment type="caution">
    <text evidence="14">The sequence shown here is derived from an EMBL/GenBank/DDBJ whole genome shotgun (WGS) entry which is preliminary data.</text>
</comment>
<dbReference type="GO" id="GO:0016020">
    <property type="term" value="C:membrane"/>
    <property type="evidence" value="ECO:0007669"/>
    <property type="project" value="UniProtKB-SubCell"/>
</dbReference>
<dbReference type="InterPro" id="IPR000701">
    <property type="entry name" value="SuccDH_FuR_B_TM-su"/>
</dbReference>
<name>A0A154QEU8_9GAMM</name>
<dbReference type="GO" id="GO:0006099">
    <property type="term" value="P:tricarboxylic acid cycle"/>
    <property type="evidence" value="ECO:0007669"/>
    <property type="project" value="InterPro"/>
</dbReference>
<comment type="similarity">
    <text evidence="3">Belongs to the cytochrome b560 family.</text>
</comment>
<dbReference type="GO" id="GO:0009055">
    <property type="term" value="F:electron transfer activity"/>
    <property type="evidence" value="ECO:0007669"/>
    <property type="project" value="InterPro"/>
</dbReference>
<evidence type="ECO:0000256" key="3">
    <source>
        <dbReference type="ARBA" id="ARBA00007244"/>
    </source>
</evidence>
<accession>A0A154QEU8</accession>
<dbReference type="RefSeq" id="WP_008439497.1">
    <property type="nucleotide sequence ID" value="NZ_LVJS01000105.1"/>
</dbReference>
<reference evidence="14 15" key="1">
    <citation type="journal article" date="2016" name="MBio">
        <title>Lateral Gene Transfer in a Heavy Metal-Contaminated-Groundwater Microbial Community.</title>
        <authorList>
            <person name="Hemme C.L."/>
            <person name="Green S.J."/>
            <person name="Rishishwar L."/>
            <person name="Prakash O."/>
            <person name="Pettenato A."/>
            <person name="Chakraborty R."/>
            <person name="Deutschbauer A.M."/>
            <person name="Van Nostrand J.D."/>
            <person name="Wu L."/>
            <person name="He Z."/>
            <person name="Jordan I.K."/>
            <person name="Hazen T.C."/>
            <person name="Arkin A.P."/>
            <person name="Kostka J.E."/>
            <person name="Zhou J."/>
        </authorList>
    </citation>
    <scope>NUCLEOTIDE SEQUENCE [LARGE SCALE GENOMIC DNA]</scope>
    <source>
        <strain evidence="14 15">FW104-T7</strain>
    </source>
</reference>
<evidence type="ECO:0000256" key="7">
    <source>
        <dbReference type="ARBA" id="ARBA00022723"/>
    </source>
</evidence>
<dbReference type="NCBIfam" id="TIGR02970">
    <property type="entry name" value="succ_dehyd_cytB"/>
    <property type="match status" value="1"/>
</dbReference>
<gene>
    <name evidence="14" type="ORF">RHOFW104T7_00665</name>
</gene>
<proteinExistence type="inferred from homology"/>
<evidence type="ECO:0000256" key="8">
    <source>
        <dbReference type="ARBA" id="ARBA00022989"/>
    </source>
</evidence>
<evidence type="ECO:0000313" key="14">
    <source>
        <dbReference type="EMBL" id="KZC22443.1"/>
    </source>
</evidence>
<dbReference type="InterPro" id="IPR014314">
    <property type="entry name" value="Succ_DH_cytb556"/>
</dbReference>
<evidence type="ECO:0000256" key="12">
    <source>
        <dbReference type="PIRSR" id="PIRSR000178-1"/>
    </source>
</evidence>
<keyword evidence="15" id="KW-1185">Reference proteome</keyword>
<comment type="function">
    <text evidence="1">Membrane-anchoring subunit of succinate dehydrogenase (SDH).</text>
</comment>
<organism evidence="14 15">
    <name type="scientific">Rhodanobacter thiooxydans</name>
    <dbReference type="NCBI Taxonomy" id="416169"/>
    <lineage>
        <taxon>Bacteria</taxon>
        <taxon>Pseudomonadati</taxon>
        <taxon>Pseudomonadota</taxon>
        <taxon>Gammaproteobacteria</taxon>
        <taxon>Lysobacterales</taxon>
        <taxon>Rhodanobacteraceae</taxon>
        <taxon>Rhodanobacter</taxon>
    </lineage>
</organism>
<protein>
    <recommendedName>
        <fullName evidence="4">Succinate dehydrogenase cytochrome b556 subunit</fullName>
    </recommendedName>
</protein>
<keyword evidence="6 13" id="KW-0812">Transmembrane</keyword>
<keyword evidence="10 13" id="KW-0472">Membrane</keyword>
<keyword evidence="8 13" id="KW-1133">Transmembrane helix</keyword>
<evidence type="ECO:0000256" key="5">
    <source>
        <dbReference type="ARBA" id="ARBA00022617"/>
    </source>
</evidence>
<dbReference type="PANTHER" id="PTHR10978:SF5">
    <property type="entry name" value="SUCCINATE DEHYDROGENASE CYTOCHROME B560 SUBUNIT, MITOCHONDRIAL"/>
    <property type="match status" value="1"/>
</dbReference>
<dbReference type="STRING" id="416169.RHOFW104T7_00665"/>
<evidence type="ECO:0000256" key="1">
    <source>
        <dbReference type="ARBA" id="ARBA00004050"/>
    </source>
</evidence>
<evidence type="ECO:0000256" key="10">
    <source>
        <dbReference type="ARBA" id="ARBA00023136"/>
    </source>
</evidence>
<dbReference type="PANTHER" id="PTHR10978">
    <property type="entry name" value="SUCCINATE DEHYDROGENASE CYTOCHROME B560 SUBUNIT"/>
    <property type="match status" value="1"/>
</dbReference>
<evidence type="ECO:0000256" key="2">
    <source>
        <dbReference type="ARBA" id="ARBA00004141"/>
    </source>
</evidence>
<evidence type="ECO:0000256" key="9">
    <source>
        <dbReference type="ARBA" id="ARBA00023004"/>
    </source>
</evidence>
<comment type="subunit">
    <text evidence="11">Part of an enzyme complex containing four subunits: a flavoprotein, an iron-sulfur protein, plus two membrane-anchoring proteins, SdhC and SdhD. The complex can form homotrimers.</text>
</comment>
<feature type="transmembrane region" description="Helical" evidence="13">
    <location>
        <begin position="111"/>
        <end position="133"/>
    </location>
</feature>
<evidence type="ECO:0000256" key="6">
    <source>
        <dbReference type="ARBA" id="ARBA00022692"/>
    </source>
</evidence>
<feature type="binding site" description="axial binding residue" evidence="12">
    <location>
        <position position="81"/>
    </location>
    <ligand>
        <name>heme</name>
        <dbReference type="ChEBI" id="CHEBI:30413"/>
        <note>ligand shared with second transmembrane subunit</note>
    </ligand>
    <ligandPart>
        <name>Fe</name>
        <dbReference type="ChEBI" id="CHEBI:18248"/>
    </ligandPart>
</feature>
<keyword evidence="9 12" id="KW-0408">Iron</keyword>
<evidence type="ECO:0000256" key="4">
    <source>
        <dbReference type="ARBA" id="ARBA00020076"/>
    </source>
</evidence>
<dbReference type="Gene3D" id="1.20.1300.10">
    <property type="entry name" value="Fumarate reductase/succinate dehydrogenase, transmembrane subunit"/>
    <property type="match status" value="1"/>
</dbReference>
<dbReference type="SUPFAM" id="SSF81343">
    <property type="entry name" value="Fumarate reductase respiratory complex transmembrane subunits"/>
    <property type="match status" value="1"/>
</dbReference>
<evidence type="ECO:0000256" key="11">
    <source>
        <dbReference type="ARBA" id="ARBA00025912"/>
    </source>
</evidence>
<dbReference type="Pfam" id="PF01127">
    <property type="entry name" value="Sdh_cyt"/>
    <property type="match status" value="1"/>
</dbReference>
<evidence type="ECO:0000313" key="15">
    <source>
        <dbReference type="Proteomes" id="UP000076131"/>
    </source>
</evidence>
<comment type="subcellular location">
    <subcellularLocation>
        <location evidence="2">Membrane</location>
        <topology evidence="2">Multi-pass membrane protein</topology>
    </subcellularLocation>
</comment>
<dbReference type="PROSITE" id="PS01000">
    <property type="entry name" value="SDH_CYT_1"/>
    <property type="match status" value="1"/>
</dbReference>
<evidence type="ECO:0000256" key="13">
    <source>
        <dbReference type="SAM" id="Phobius"/>
    </source>
</evidence>
<keyword evidence="5 12" id="KW-0349">Heme</keyword>
<sequence length="142" mass="15982">MPSYSRPLSPHLGIYRWRINMVQSSLHRLTGLLLSAGTLALSWGMLAAAAGDHAWQVFAHFCGSWAGLVLWFAWIWAMFFHLCNGIQHLLHSVAWDYGPQHMRDRAKHPSYWTSGWIIVAVSSLLTLTTWVILTVQLAGVLA</sequence>
<dbReference type="PIRSF" id="PIRSF000178">
    <property type="entry name" value="SDH_cyt_b560"/>
    <property type="match status" value="1"/>
</dbReference>
<dbReference type="EMBL" id="LVJS01000105">
    <property type="protein sequence ID" value="KZC22443.1"/>
    <property type="molecule type" value="Genomic_DNA"/>
</dbReference>
<dbReference type="AlphaFoldDB" id="A0A154QEU8"/>
<dbReference type="Proteomes" id="UP000076131">
    <property type="component" value="Unassembled WGS sequence"/>
</dbReference>
<dbReference type="GO" id="GO:0046872">
    <property type="term" value="F:metal ion binding"/>
    <property type="evidence" value="ECO:0007669"/>
    <property type="project" value="UniProtKB-KW"/>
</dbReference>
<keyword evidence="7 12" id="KW-0479">Metal-binding</keyword>